<evidence type="ECO:0000313" key="8">
    <source>
        <dbReference type="Ensembl" id="ENSPSMP00000018659.1"/>
    </source>
</evidence>
<dbReference type="Proteomes" id="UP000694414">
    <property type="component" value="Unplaced"/>
</dbReference>
<dbReference type="GO" id="GO:0005829">
    <property type="term" value="C:cytosol"/>
    <property type="evidence" value="ECO:0007669"/>
    <property type="project" value="TreeGrafter"/>
</dbReference>
<keyword evidence="3 6" id="KW-0456">Lyase</keyword>
<protein>
    <recommendedName>
        <fullName evidence="6">Gamma-glutamylaminecyclotransferase</fullName>
        <ecNumber evidence="6">4.3.2.8</ecNumber>
    </recommendedName>
</protein>
<comment type="function">
    <text evidence="6">Catalyzes the formation of 5-oxo-L-proline from L-gamma-glutamyl-L-epsilon-lysine.</text>
</comment>
<dbReference type="AlphaFoldDB" id="A0A8C8ZK70"/>
<evidence type="ECO:0000256" key="2">
    <source>
        <dbReference type="ARBA" id="ARBA00008861"/>
    </source>
</evidence>
<gene>
    <name evidence="8" type="primary">GGACT</name>
</gene>
<dbReference type="Pfam" id="PF06094">
    <property type="entry name" value="GGACT"/>
    <property type="match status" value="1"/>
</dbReference>
<keyword evidence="9" id="KW-1185">Reference proteome</keyword>
<feature type="domain" description="Gamma-glutamylcyclotransferase AIG2-like" evidence="7">
    <location>
        <begin position="4"/>
        <end position="129"/>
    </location>
</feature>
<dbReference type="CDD" id="cd06661">
    <property type="entry name" value="GGCT_like"/>
    <property type="match status" value="1"/>
</dbReference>
<dbReference type="SUPFAM" id="SSF110857">
    <property type="entry name" value="Gamma-glutamyl cyclotransferase-like"/>
    <property type="match status" value="1"/>
</dbReference>
<proteinExistence type="inferred from homology"/>
<evidence type="ECO:0000256" key="1">
    <source>
        <dbReference type="ARBA" id="ARBA00001684"/>
    </source>
</evidence>
<evidence type="ECO:0000256" key="6">
    <source>
        <dbReference type="RuleBase" id="RU367036"/>
    </source>
</evidence>
<feature type="active site" description="Proton acceptor" evidence="5">
    <location>
        <position position="82"/>
    </location>
</feature>
<reference evidence="8" key="2">
    <citation type="submission" date="2025-09" db="UniProtKB">
        <authorList>
            <consortium name="Ensembl"/>
        </authorList>
    </citation>
    <scope>IDENTIFICATION</scope>
</reference>
<dbReference type="PANTHER" id="PTHR12510:SF4">
    <property type="entry name" value="GAMMA-GLUTAMYLAMINECYCLOTRANSFERASE"/>
    <property type="match status" value="1"/>
</dbReference>
<evidence type="ECO:0000313" key="9">
    <source>
        <dbReference type="Proteomes" id="UP000694414"/>
    </source>
</evidence>
<dbReference type="InterPro" id="IPR039126">
    <property type="entry name" value="GGACT"/>
</dbReference>
<dbReference type="InterPro" id="IPR009288">
    <property type="entry name" value="AIG2-like_dom"/>
</dbReference>
<dbReference type="GO" id="GO:0042219">
    <property type="term" value="P:modified amino acid catabolic process"/>
    <property type="evidence" value="ECO:0007669"/>
    <property type="project" value="UniProtKB-UniRule"/>
</dbReference>
<dbReference type="Ensembl" id="ENSPSMT00000021639.1">
    <property type="protein sequence ID" value="ENSPSMP00000018659.1"/>
    <property type="gene ID" value="ENSPSMG00000013207.1"/>
</dbReference>
<dbReference type="FunFam" id="3.10.490.10:FF:000008">
    <property type="entry name" value="Gamma-glutamylaminecyclotransferase A"/>
    <property type="match status" value="1"/>
</dbReference>
<reference evidence="8" key="1">
    <citation type="submission" date="2025-08" db="UniProtKB">
        <authorList>
            <consortium name="Ensembl"/>
        </authorList>
    </citation>
    <scope>IDENTIFICATION</scope>
</reference>
<dbReference type="Gene3D" id="3.10.490.10">
    <property type="entry name" value="Gamma-glutamyl cyclotransferase-like"/>
    <property type="match status" value="1"/>
</dbReference>
<evidence type="ECO:0000256" key="3">
    <source>
        <dbReference type="ARBA" id="ARBA00023239"/>
    </source>
</evidence>
<comment type="catalytic activity">
    <reaction evidence="1 6">
        <text>epsilon-(gamma-L-glutamyl)-L-lysine = 5-oxo-L-proline + L-lysine</text>
        <dbReference type="Rhea" id="RHEA:16961"/>
        <dbReference type="ChEBI" id="CHEBI:32551"/>
        <dbReference type="ChEBI" id="CHEBI:58402"/>
        <dbReference type="ChEBI" id="CHEBI:133752"/>
        <dbReference type="EC" id="4.3.2.8"/>
    </reaction>
</comment>
<evidence type="ECO:0000256" key="4">
    <source>
        <dbReference type="ARBA" id="ARBA00059877"/>
    </source>
</evidence>
<dbReference type="PANTHER" id="PTHR12510">
    <property type="entry name" value="TROPONIN C-AKIN-1 PROTEIN"/>
    <property type="match status" value="1"/>
</dbReference>
<evidence type="ECO:0000259" key="7">
    <source>
        <dbReference type="Pfam" id="PF06094"/>
    </source>
</evidence>
<dbReference type="InterPro" id="IPR036568">
    <property type="entry name" value="GGCT-like_sf"/>
</dbReference>
<dbReference type="GO" id="GO:0061929">
    <property type="term" value="F:gamma-glutamylaminecyclotransferase activity"/>
    <property type="evidence" value="ECO:0007669"/>
    <property type="project" value="UniProtKB-UniRule"/>
</dbReference>
<comment type="function">
    <text evidence="4">Contributes to degradation of proteins cross-linked by transglutaminases by degrading the cross-link between a lysine and a glutamic acid residue. Catalyzes the formation of 5-oxo-L-proline from L-gamma-glutamyl-L-epsilon-lysine. Inactive with L-gamma-glutamyl-alpha-amino acid substrates such as L-gamma-glutamyl-L-alpha-cysteine and L-gamma-glutamyl-L-alpha-alanine.</text>
</comment>
<sequence>MAHVFLYGTLKRGQPNHKVMLDGAHGSAAFRARGRTLQPYPLVIAGQYNIPWLLNLPGTGRCVDGEIYTVDAQMLRFLDDFEGCPAMYQRTTVTVRVLKDVGEDSPEDTLAADTTVECFVYSTATHPPEWVHLPYHDSYDSEGQHGLRYTPREDR</sequence>
<evidence type="ECO:0000256" key="5">
    <source>
        <dbReference type="PIRSR" id="PIRSR639126-1"/>
    </source>
</evidence>
<dbReference type="EC" id="4.3.2.8" evidence="6"/>
<dbReference type="GeneTree" id="ENSGT00390000010543"/>
<comment type="similarity">
    <text evidence="2 6">Belongs to the gamma-glutamylcyclotransferase family.</text>
</comment>
<organism evidence="8 9">
    <name type="scientific">Prolemur simus</name>
    <name type="common">Greater bamboo lemur</name>
    <name type="synonym">Hapalemur simus</name>
    <dbReference type="NCBI Taxonomy" id="1328070"/>
    <lineage>
        <taxon>Eukaryota</taxon>
        <taxon>Metazoa</taxon>
        <taxon>Chordata</taxon>
        <taxon>Craniata</taxon>
        <taxon>Vertebrata</taxon>
        <taxon>Euteleostomi</taxon>
        <taxon>Mammalia</taxon>
        <taxon>Eutheria</taxon>
        <taxon>Euarchontoglires</taxon>
        <taxon>Primates</taxon>
        <taxon>Strepsirrhini</taxon>
        <taxon>Lemuriformes</taxon>
        <taxon>Lemuridae</taxon>
        <taxon>Prolemur</taxon>
    </lineage>
</organism>
<dbReference type="InterPro" id="IPR013024">
    <property type="entry name" value="GGCT-like"/>
</dbReference>
<accession>A0A8C8ZK70</accession>
<name>A0A8C8ZK70_PROSS</name>